<dbReference type="Gene3D" id="1.20.1280.50">
    <property type="match status" value="1"/>
</dbReference>
<dbReference type="AlphaFoldDB" id="A0A0H2RHD1"/>
<dbReference type="PANTHER" id="PTHR38926">
    <property type="entry name" value="F-BOX DOMAIN CONTAINING PROTEIN, EXPRESSED"/>
    <property type="match status" value="1"/>
</dbReference>
<dbReference type="PANTHER" id="PTHR38926:SF72">
    <property type="entry name" value="IM:7136021-RELATED"/>
    <property type="match status" value="1"/>
</dbReference>
<reference evidence="1 2" key="1">
    <citation type="submission" date="2015-04" db="EMBL/GenBank/DDBJ databases">
        <title>Complete genome sequence of Schizopora paradoxa KUC8140, a cosmopolitan wood degrader in East Asia.</title>
        <authorList>
            <consortium name="DOE Joint Genome Institute"/>
            <person name="Min B."/>
            <person name="Park H."/>
            <person name="Jang Y."/>
            <person name="Kim J.-J."/>
            <person name="Kim K.H."/>
            <person name="Pangilinan J."/>
            <person name="Lipzen A."/>
            <person name="Riley R."/>
            <person name="Grigoriev I.V."/>
            <person name="Spatafora J.W."/>
            <person name="Choi I.-G."/>
        </authorList>
    </citation>
    <scope>NUCLEOTIDE SEQUENCE [LARGE SCALE GENOMIC DNA]</scope>
    <source>
        <strain evidence="1 2">KUC8140</strain>
    </source>
</reference>
<dbReference type="EMBL" id="KQ086012">
    <property type="protein sequence ID" value="KLO10977.1"/>
    <property type="molecule type" value="Genomic_DNA"/>
</dbReference>
<sequence length="469" mass="53047">MSANQVTCREKDVEVGICLKTNRISPARRLMPELLEMIFRYSASENQSAVEALKLSHVSQSWRATALEISSLWSTISIGLSQDMLSNSTLQNYRSLLQHQLKFSRERPLDVDVLVYFDQILPRDSNAERDIRGLLQDLVSDSHRWRRANISILTCNRLSHRICLKHSPLLEELRMSLSSADHPWHCVHIGKDTCPKLARLELTGDFRVESAGQNPSLRHLSLRPLNSMSPFLTMTDYADILRRSPGLETVSLRCLGHTRTCIPSLSSTICMPSLRELRVEHETAGKATPNINPSTAANNAISLLSQLTLPSLEKLKISIQTKDVRVDAGRELRALIERSCPPLKWLVIEGSHVSNLDLILALRFLPNLTHLRLKGFSRYLELLLDELTLRETTSTPTCPNLQSIRVSDCIVHDWSVIARMILSRWNNCDLASSTESSHFEFKEYGPNAFLPQKILRCCTDGLCVEVHSQ</sequence>
<evidence type="ECO:0000313" key="2">
    <source>
        <dbReference type="Proteomes" id="UP000053477"/>
    </source>
</evidence>
<dbReference type="InParanoid" id="A0A0H2RHD1"/>
<gene>
    <name evidence="1" type="ORF">SCHPADRAFT_999237</name>
</gene>
<keyword evidence="2" id="KW-1185">Reference proteome</keyword>
<dbReference type="Proteomes" id="UP000053477">
    <property type="component" value="Unassembled WGS sequence"/>
</dbReference>
<dbReference type="InterPro" id="IPR032675">
    <property type="entry name" value="LRR_dom_sf"/>
</dbReference>
<accession>A0A0H2RHD1</accession>
<evidence type="ECO:0000313" key="1">
    <source>
        <dbReference type="EMBL" id="KLO10977.1"/>
    </source>
</evidence>
<proteinExistence type="predicted"/>
<protein>
    <recommendedName>
        <fullName evidence="3">F-box domain-containing protein</fullName>
    </recommendedName>
</protein>
<evidence type="ECO:0008006" key="3">
    <source>
        <dbReference type="Google" id="ProtNLM"/>
    </source>
</evidence>
<dbReference type="Gene3D" id="3.80.10.10">
    <property type="entry name" value="Ribonuclease Inhibitor"/>
    <property type="match status" value="1"/>
</dbReference>
<name>A0A0H2RHD1_9AGAM</name>
<dbReference type="SUPFAM" id="SSF52047">
    <property type="entry name" value="RNI-like"/>
    <property type="match status" value="1"/>
</dbReference>
<dbReference type="STRING" id="27342.A0A0H2RHD1"/>
<dbReference type="OrthoDB" id="3365698at2759"/>
<organism evidence="1 2">
    <name type="scientific">Schizopora paradoxa</name>
    <dbReference type="NCBI Taxonomy" id="27342"/>
    <lineage>
        <taxon>Eukaryota</taxon>
        <taxon>Fungi</taxon>
        <taxon>Dikarya</taxon>
        <taxon>Basidiomycota</taxon>
        <taxon>Agaricomycotina</taxon>
        <taxon>Agaricomycetes</taxon>
        <taxon>Hymenochaetales</taxon>
        <taxon>Schizoporaceae</taxon>
        <taxon>Schizopora</taxon>
    </lineage>
</organism>